<evidence type="ECO:0000313" key="2">
    <source>
        <dbReference type="Proteomes" id="UP001497497"/>
    </source>
</evidence>
<comment type="caution">
    <text evidence="1">The sequence shown here is derived from an EMBL/GenBank/DDBJ whole genome shotgun (WGS) entry which is preliminary data.</text>
</comment>
<gene>
    <name evidence="1" type="ORF">GSLYS_00008127001</name>
</gene>
<proteinExistence type="predicted"/>
<keyword evidence="2" id="KW-1185">Reference proteome</keyword>
<reference evidence="1 2" key="1">
    <citation type="submission" date="2024-04" db="EMBL/GenBank/DDBJ databases">
        <authorList>
            <consortium name="Genoscope - CEA"/>
            <person name="William W."/>
        </authorList>
    </citation>
    <scope>NUCLEOTIDE SEQUENCE [LARGE SCALE GENOMIC DNA]</scope>
</reference>
<dbReference type="Gene3D" id="2.60.120.260">
    <property type="entry name" value="Galactose-binding domain-like"/>
    <property type="match status" value="1"/>
</dbReference>
<sequence>GRFELGCDINEPVAKVILSGTQLNNLCAVQINGGRNVALKQNTSYDKLSNKVFPGTSSRAVDGNTSAIFDTCAKAVPFWTLTYKNDFIITRILLYNIRDFGYRTQYFELTGYGFGHEEDTLLFRNDYTIVKEPIVAVLNRDWKKPWRFLAIIAKSVFEAMMLCEVETFGDCPPKTGGLLCDSCEGRCIHGSCFKDGTCEVGCNGTAFPPLCLQGCGSNTWGLNCDKNCVGCYNASCDQLSGLCTHGCNGYSDPPDCTKGKFP</sequence>
<evidence type="ECO:0000313" key="1">
    <source>
        <dbReference type="EMBL" id="CAL1534167.1"/>
    </source>
</evidence>
<organism evidence="1 2">
    <name type="scientific">Lymnaea stagnalis</name>
    <name type="common">Great pond snail</name>
    <name type="synonym">Helix stagnalis</name>
    <dbReference type="NCBI Taxonomy" id="6523"/>
    <lineage>
        <taxon>Eukaryota</taxon>
        <taxon>Metazoa</taxon>
        <taxon>Spiralia</taxon>
        <taxon>Lophotrochozoa</taxon>
        <taxon>Mollusca</taxon>
        <taxon>Gastropoda</taxon>
        <taxon>Heterobranchia</taxon>
        <taxon>Euthyneura</taxon>
        <taxon>Panpulmonata</taxon>
        <taxon>Hygrophila</taxon>
        <taxon>Lymnaeoidea</taxon>
        <taxon>Lymnaeidae</taxon>
        <taxon>Lymnaea</taxon>
    </lineage>
</organism>
<feature type="non-terminal residue" evidence="1">
    <location>
        <position position="1"/>
    </location>
</feature>
<name>A0AAV2HL14_LYMST</name>
<dbReference type="Proteomes" id="UP001497497">
    <property type="component" value="Unassembled WGS sequence"/>
</dbReference>
<accession>A0AAV2HL14</accession>
<protein>
    <submittedName>
        <fullName evidence="1">Uncharacterized protein</fullName>
    </submittedName>
</protein>
<dbReference type="AlphaFoldDB" id="A0AAV2HL14"/>
<dbReference type="EMBL" id="CAXITT010000163">
    <property type="protein sequence ID" value="CAL1534167.1"/>
    <property type="molecule type" value="Genomic_DNA"/>
</dbReference>